<dbReference type="InterPro" id="IPR052702">
    <property type="entry name" value="MscS-like_channel"/>
</dbReference>
<sequence>MSRRAISITLSEQNRATLEHWVRSPSTPQKMVRRAEIVLRAADGWTNEQMVKAGLGSGVTVGRWRQRFAEFGMDGLQDIPKPGRPRIISDEKVTELLATSLTKPKGRTHWSSRELAKQQGISQSTVSRLWRKHNLKPHRVETFKYSKDPELEPKVVDVVGLYLNPPEKALVLCVDEKSQIQALDRTQPKLQLKPGQVERHTHDYVRHGTTSLFAALNVATGEVLGQCHARHRHQEFLQFLRAIDKAYPEGEIHLVMDNYATHKHANVRKWLNKRPRYHLHFTPTSASWMNQIETWFGILHRQALERGVFRSVKSLIAAIHSFMEQWNEGAAPFKWVKSADEILAKAVRNK</sequence>
<dbReference type="InterPro" id="IPR038717">
    <property type="entry name" value="Tc1-like_DDE_dom"/>
</dbReference>
<keyword evidence="2" id="KW-0614">Plasmid</keyword>
<evidence type="ECO:0000313" key="3">
    <source>
        <dbReference type="Proteomes" id="UP001164803"/>
    </source>
</evidence>
<dbReference type="Pfam" id="PF13358">
    <property type="entry name" value="DDE_3"/>
    <property type="match status" value="1"/>
</dbReference>
<dbReference type="InterPro" id="IPR047655">
    <property type="entry name" value="Transpos_IS630-like"/>
</dbReference>
<proteinExistence type="predicted"/>
<dbReference type="PANTHER" id="PTHR30347">
    <property type="entry name" value="POTASSIUM CHANNEL RELATED"/>
    <property type="match status" value="1"/>
</dbReference>
<dbReference type="InterPro" id="IPR036397">
    <property type="entry name" value="RNaseH_sf"/>
</dbReference>
<accession>A0ABY6ZAX3</accession>
<evidence type="ECO:0000313" key="2">
    <source>
        <dbReference type="EMBL" id="WAH39359.1"/>
    </source>
</evidence>
<dbReference type="InterPro" id="IPR012337">
    <property type="entry name" value="RNaseH-like_sf"/>
</dbReference>
<reference evidence="2" key="1">
    <citation type="submission" date="2022-08" db="EMBL/GenBank/DDBJ databases">
        <title>Alicyclobacillus dauci DSM2870, complete genome.</title>
        <authorList>
            <person name="Wang Q."/>
            <person name="Cai R."/>
            <person name="Wang Z."/>
        </authorList>
    </citation>
    <scope>NUCLEOTIDE SEQUENCE</scope>
    <source>
        <strain evidence="2">DSM 28700</strain>
        <plasmid evidence="2">unnamed1</plasmid>
    </source>
</reference>
<evidence type="ECO:0000259" key="1">
    <source>
        <dbReference type="Pfam" id="PF13358"/>
    </source>
</evidence>
<feature type="domain" description="Tc1-like transposase DDE" evidence="1">
    <location>
        <begin position="171"/>
        <end position="316"/>
    </location>
</feature>
<gene>
    <name evidence="2" type="ORF">NZD86_23620</name>
</gene>
<keyword evidence="3" id="KW-1185">Reference proteome</keyword>
<dbReference type="Pfam" id="PF13565">
    <property type="entry name" value="HTH_32"/>
    <property type="match status" value="1"/>
</dbReference>
<dbReference type="SUPFAM" id="SSF53098">
    <property type="entry name" value="Ribonuclease H-like"/>
    <property type="match status" value="1"/>
</dbReference>
<dbReference type="Gene3D" id="1.10.10.60">
    <property type="entry name" value="Homeodomain-like"/>
    <property type="match status" value="1"/>
</dbReference>
<dbReference type="NCBIfam" id="NF033545">
    <property type="entry name" value="transpos_IS630"/>
    <property type="match status" value="1"/>
</dbReference>
<dbReference type="RefSeq" id="WP_268047077.1">
    <property type="nucleotide sequence ID" value="NZ_CP104065.1"/>
</dbReference>
<dbReference type="SUPFAM" id="SSF46689">
    <property type="entry name" value="Homeodomain-like"/>
    <property type="match status" value="1"/>
</dbReference>
<dbReference type="Gene3D" id="3.30.420.10">
    <property type="entry name" value="Ribonuclease H-like superfamily/Ribonuclease H"/>
    <property type="match status" value="1"/>
</dbReference>
<organism evidence="2 3">
    <name type="scientific">Alicyclobacillus dauci</name>
    <dbReference type="NCBI Taxonomy" id="1475485"/>
    <lineage>
        <taxon>Bacteria</taxon>
        <taxon>Bacillati</taxon>
        <taxon>Bacillota</taxon>
        <taxon>Bacilli</taxon>
        <taxon>Bacillales</taxon>
        <taxon>Alicyclobacillaceae</taxon>
        <taxon>Alicyclobacillus</taxon>
    </lineage>
</organism>
<dbReference type="PANTHER" id="PTHR30347:SF1">
    <property type="entry name" value="MECHANOSENSITIVE CHANNEL MSCK"/>
    <property type="match status" value="1"/>
</dbReference>
<dbReference type="InterPro" id="IPR009057">
    <property type="entry name" value="Homeodomain-like_sf"/>
</dbReference>
<dbReference type="EMBL" id="CP104065">
    <property type="protein sequence ID" value="WAH39359.1"/>
    <property type="molecule type" value="Genomic_DNA"/>
</dbReference>
<dbReference type="Proteomes" id="UP001164803">
    <property type="component" value="Plasmid unnamed1"/>
</dbReference>
<name>A0ABY6ZAX3_9BACL</name>
<geneLocation type="plasmid" evidence="2 3">
    <name>unnamed1</name>
</geneLocation>
<protein>
    <submittedName>
        <fullName evidence="2">IS630 family transposase</fullName>
    </submittedName>
</protein>